<name>A0A921AY61_9BACT</name>
<reference evidence="1" key="2">
    <citation type="submission" date="2021-09" db="EMBL/GenBank/DDBJ databases">
        <authorList>
            <person name="Gilroy R."/>
        </authorList>
    </citation>
    <scope>NUCLEOTIDE SEQUENCE</scope>
    <source>
        <strain evidence="1">ChiGjej2B2-19336</strain>
    </source>
</reference>
<comment type="caution">
    <text evidence="1">The sequence shown here is derived from an EMBL/GenBank/DDBJ whole genome shotgun (WGS) entry which is preliminary data.</text>
</comment>
<dbReference type="Gene3D" id="1.10.1660.10">
    <property type="match status" value="1"/>
</dbReference>
<gene>
    <name evidence="1" type="ORF">K8W16_10450</name>
</gene>
<dbReference type="AlphaFoldDB" id="A0A921AY61"/>
<accession>A0A921AY61</accession>
<sequence length="102" mass="11651">MAIEMITACSPAASALIAWAEFLEQTGTPEERVRELMELGWLEPAGRATHAVLFRRSDVYRTRKLSRLCEDFEMPCVAGTIIVDLLDRIASLETRLRELERR</sequence>
<proteinExistence type="predicted"/>
<evidence type="ECO:0000313" key="1">
    <source>
        <dbReference type="EMBL" id="HJD98050.1"/>
    </source>
</evidence>
<organism evidence="1 2">
    <name type="scientific">Mailhella massiliensis</name>
    <dbReference type="NCBI Taxonomy" id="1903261"/>
    <lineage>
        <taxon>Bacteria</taxon>
        <taxon>Pseudomonadati</taxon>
        <taxon>Thermodesulfobacteriota</taxon>
        <taxon>Desulfovibrionia</taxon>
        <taxon>Desulfovibrionales</taxon>
        <taxon>Desulfovibrionaceae</taxon>
        <taxon>Mailhella</taxon>
    </lineage>
</organism>
<evidence type="ECO:0000313" key="2">
    <source>
        <dbReference type="Proteomes" id="UP000698963"/>
    </source>
</evidence>
<reference evidence="1" key="1">
    <citation type="journal article" date="2021" name="PeerJ">
        <title>Extensive microbial diversity within the chicken gut microbiome revealed by metagenomics and culture.</title>
        <authorList>
            <person name="Gilroy R."/>
            <person name="Ravi A."/>
            <person name="Getino M."/>
            <person name="Pursley I."/>
            <person name="Horton D.L."/>
            <person name="Alikhan N.F."/>
            <person name="Baker D."/>
            <person name="Gharbi K."/>
            <person name="Hall N."/>
            <person name="Watson M."/>
            <person name="Adriaenssens E.M."/>
            <person name="Foster-Nyarko E."/>
            <person name="Jarju S."/>
            <person name="Secka A."/>
            <person name="Antonio M."/>
            <person name="Oren A."/>
            <person name="Chaudhuri R.R."/>
            <person name="La Ragione R."/>
            <person name="Hildebrand F."/>
            <person name="Pallen M.J."/>
        </authorList>
    </citation>
    <scope>NUCLEOTIDE SEQUENCE</scope>
    <source>
        <strain evidence="1">ChiGjej2B2-19336</strain>
    </source>
</reference>
<dbReference type="Proteomes" id="UP000698963">
    <property type="component" value="Unassembled WGS sequence"/>
</dbReference>
<dbReference type="Pfam" id="PF13591">
    <property type="entry name" value="MerR_2"/>
    <property type="match status" value="1"/>
</dbReference>
<dbReference type="EMBL" id="DYZA01000212">
    <property type="protein sequence ID" value="HJD98050.1"/>
    <property type="molecule type" value="Genomic_DNA"/>
</dbReference>
<protein>
    <submittedName>
        <fullName evidence="1">Chaperone modulator CbpM</fullName>
    </submittedName>
</protein>
<dbReference type="RefSeq" id="WP_304123406.1">
    <property type="nucleotide sequence ID" value="NZ_DYZA01000212.1"/>
</dbReference>